<sequence>MKELAPPLIVATPPTHGASPVGDAPLDAGGDGGGDSGVDGDTTGLVGDGLIDDEAIGVPSASSGSTVRRGPAPAAQPDSNSAATSIRTAADGPLRSGVGIPSG</sequence>
<dbReference type="EMBL" id="BSER01000009">
    <property type="protein sequence ID" value="GLJ96103.1"/>
    <property type="molecule type" value="Genomic_DNA"/>
</dbReference>
<dbReference type="Proteomes" id="UP001142291">
    <property type="component" value="Unassembled WGS sequence"/>
</dbReference>
<comment type="caution">
    <text evidence="2">The sequence shown here is derived from an EMBL/GenBank/DDBJ whole genome shotgun (WGS) entry which is preliminary data.</text>
</comment>
<keyword evidence="3" id="KW-1185">Reference proteome</keyword>
<feature type="region of interest" description="Disordered" evidence="1">
    <location>
        <begin position="1"/>
        <end position="103"/>
    </location>
</feature>
<feature type="compositionally biased region" description="Polar residues" evidence="1">
    <location>
        <begin position="77"/>
        <end position="87"/>
    </location>
</feature>
<protein>
    <submittedName>
        <fullName evidence="2">Uncharacterized protein</fullName>
    </submittedName>
</protein>
<evidence type="ECO:0000313" key="2">
    <source>
        <dbReference type="EMBL" id="GLJ96103.1"/>
    </source>
</evidence>
<gene>
    <name evidence="2" type="ORF">GCM10017591_21660</name>
</gene>
<organism evidence="2 3">
    <name type="scientific">Microbacterium dextranolyticum</name>
    <dbReference type="NCBI Taxonomy" id="36806"/>
    <lineage>
        <taxon>Bacteria</taxon>
        <taxon>Bacillati</taxon>
        <taxon>Actinomycetota</taxon>
        <taxon>Actinomycetes</taxon>
        <taxon>Micrococcales</taxon>
        <taxon>Microbacteriaceae</taxon>
        <taxon>Microbacterium</taxon>
    </lineage>
</organism>
<reference evidence="2" key="2">
    <citation type="submission" date="2023-01" db="EMBL/GenBank/DDBJ databases">
        <authorList>
            <person name="Sun Q."/>
            <person name="Evtushenko L."/>
        </authorList>
    </citation>
    <scope>NUCLEOTIDE SEQUENCE</scope>
    <source>
        <strain evidence="2">VKM Ac-1940</strain>
    </source>
</reference>
<evidence type="ECO:0000256" key="1">
    <source>
        <dbReference type="SAM" id="MobiDB-lite"/>
    </source>
</evidence>
<name>A0A9W6HP69_9MICO</name>
<reference evidence="2" key="1">
    <citation type="journal article" date="2014" name="Int. J. Syst. Evol. Microbiol.">
        <title>Complete genome sequence of Corynebacterium casei LMG S-19264T (=DSM 44701T), isolated from a smear-ripened cheese.</title>
        <authorList>
            <consortium name="US DOE Joint Genome Institute (JGI-PGF)"/>
            <person name="Walter F."/>
            <person name="Albersmeier A."/>
            <person name="Kalinowski J."/>
            <person name="Ruckert C."/>
        </authorList>
    </citation>
    <scope>NUCLEOTIDE SEQUENCE</scope>
    <source>
        <strain evidence="2">VKM Ac-1940</strain>
    </source>
</reference>
<dbReference type="AlphaFoldDB" id="A0A9W6HP69"/>
<evidence type="ECO:0000313" key="3">
    <source>
        <dbReference type="Proteomes" id="UP001142291"/>
    </source>
</evidence>
<feature type="compositionally biased region" description="Low complexity" evidence="1">
    <location>
        <begin position="39"/>
        <end position="49"/>
    </location>
</feature>
<proteinExistence type="predicted"/>
<accession>A0A9W6HP69</accession>